<dbReference type="Pfam" id="PF02518">
    <property type="entry name" value="HATPase_c"/>
    <property type="match status" value="1"/>
</dbReference>
<comment type="catalytic activity">
    <reaction evidence="1">
        <text>ATP + protein L-histidine = ADP + protein N-phospho-L-histidine.</text>
        <dbReference type="EC" id="2.7.13.3"/>
    </reaction>
</comment>
<accession>A0A6F8V773</accession>
<evidence type="ECO:0000259" key="15">
    <source>
        <dbReference type="PROSITE" id="PS50885"/>
    </source>
</evidence>
<evidence type="ECO:0000256" key="8">
    <source>
        <dbReference type="ARBA" id="ARBA00022777"/>
    </source>
</evidence>
<dbReference type="InterPro" id="IPR004358">
    <property type="entry name" value="Sig_transdc_His_kin-like_C"/>
</dbReference>
<dbReference type="InterPro" id="IPR003594">
    <property type="entry name" value="HATPase_dom"/>
</dbReference>
<dbReference type="GO" id="GO:0005886">
    <property type="term" value="C:plasma membrane"/>
    <property type="evidence" value="ECO:0007669"/>
    <property type="project" value="TreeGrafter"/>
</dbReference>
<evidence type="ECO:0000256" key="9">
    <source>
        <dbReference type="ARBA" id="ARBA00022840"/>
    </source>
</evidence>
<dbReference type="PANTHER" id="PTHR45436:SF14">
    <property type="entry name" value="SENSOR PROTEIN QSEC"/>
    <property type="match status" value="1"/>
</dbReference>
<comment type="subcellular location">
    <subcellularLocation>
        <location evidence="2">Membrane</location>
        <topology evidence="2">Multi-pass membrane protein</topology>
    </subcellularLocation>
</comment>
<dbReference type="GO" id="GO:0000155">
    <property type="term" value="F:phosphorelay sensor kinase activity"/>
    <property type="evidence" value="ECO:0007669"/>
    <property type="project" value="InterPro"/>
</dbReference>
<dbReference type="SMART" id="SM00388">
    <property type="entry name" value="HisKA"/>
    <property type="match status" value="1"/>
</dbReference>
<keyword evidence="4" id="KW-0597">Phosphoprotein</keyword>
<feature type="domain" description="HAMP" evidence="15">
    <location>
        <begin position="197"/>
        <end position="249"/>
    </location>
</feature>
<dbReference type="Pfam" id="PF08521">
    <property type="entry name" value="2CSK_N"/>
    <property type="match status" value="1"/>
</dbReference>
<dbReference type="CDD" id="cd00082">
    <property type="entry name" value="HisKA"/>
    <property type="match status" value="1"/>
</dbReference>
<evidence type="ECO:0000256" key="13">
    <source>
        <dbReference type="SAM" id="Phobius"/>
    </source>
</evidence>
<dbReference type="InterPro" id="IPR036097">
    <property type="entry name" value="HisK_dim/P_sf"/>
</dbReference>
<dbReference type="PROSITE" id="PS50109">
    <property type="entry name" value="HIS_KIN"/>
    <property type="match status" value="1"/>
</dbReference>
<evidence type="ECO:0000256" key="5">
    <source>
        <dbReference type="ARBA" id="ARBA00022679"/>
    </source>
</evidence>
<dbReference type="GO" id="GO:0005524">
    <property type="term" value="F:ATP binding"/>
    <property type="evidence" value="ECO:0007669"/>
    <property type="project" value="UniProtKB-KW"/>
</dbReference>
<dbReference type="Proteomes" id="UP000502260">
    <property type="component" value="Chromosome"/>
</dbReference>
<dbReference type="EC" id="2.7.13.3" evidence="3"/>
<dbReference type="Pfam" id="PF00512">
    <property type="entry name" value="HisKA"/>
    <property type="match status" value="1"/>
</dbReference>
<dbReference type="EMBL" id="AP022853">
    <property type="protein sequence ID" value="BCB25160.1"/>
    <property type="molecule type" value="Genomic_DNA"/>
</dbReference>
<dbReference type="InterPro" id="IPR036890">
    <property type="entry name" value="HATPase_C_sf"/>
</dbReference>
<feature type="domain" description="Histidine kinase" evidence="14">
    <location>
        <begin position="257"/>
        <end position="467"/>
    </location>
</feature>
<evidence type="ECO:0000256" key="11">
    <source>
        <dbReference type="ARBA" id="ARBA00023012"/>
    </source>
</evidence>
<keyword evidence="17" id="KW-1185">Reference proteome</keyword>
<dbReference type="PANTHER" id="PTHR45436">
    <property type="entry name" value="SENSOR HISTIDINE KINASE YKOH"/>
    <property type="match status" value="1"/>
</dbReference>
<keyword evidence="6 13" id="KW-0812">Transmembrane</keyword>
<dbReference type="InterPro" id="IPR003660">
    <property type="entry name" value="HAMP_dom"/>
</dbReference>
<dbReference type="Gene3D" id="1.20.5.1040">
    <property type="entry name" value="Sensor protein qsec"/>
    <property type="match status" value="1"/>
</dbReference>
<dbReference type="InterPro" id="IPR003661">
    <property type="entry name" value="HisK_dim/P_dom"/>
</dbReference>
<dbReference type="SMART" id="SM00387">
    <property type="entry name" value="HATPase_c"/>
    <property type="match status" value="1"/>
</dbReference>
<evidence type="ECO:0000256" key="6">
    <source>
        <dbReference type="ARBA" id="ARBA00022692"/>
    </source>
</evidence>
<proteinExistence type="predicted"/>
<evidence type="ECO:0000256" key="1">
    <source>
        <dbReference type="ARBA" id="ARBA00000085"/>
    </source>
</evidence>
<dbReference type="FunFam" id="1.10.287.130:FF:000035">
    <property type="entry name" value="Two-component sensor histidine kinase"/>
    <property type="match status" value="1"/>
</dbReference>
<evidence type="ECO:0000256" key="10">
    <source>
        <dbReference type="ARBA" id="ARBA00022989"/>
    </source>
</evidence>
<dbReference type="SUPFAM" id="SSF55874">
    <property type="entry name" value="ATPase domain of HSP90 chaperone/DNA topoisomerase II/histidine kinase"/>
    <property type="match status" value="1"/>
</dbReference>
<evidence type="ECO:0000256" key="12">
    <source>
        <dbReference type="ARBA" id="ARBA00023136"/>
    </source>
</evidence>
<keyword evidence="8 16" id="KW-0418">Kinase</keyword>
<feature type="transmembrane region" description="Helical" evidence="13">
    <location>
        <begin position="177"/>
        <end position="196"/>
    </location>
</feature>
<dbReference type="RefSeq" id="WP_173058636.1">
    <property type="nucleotide sequence ID" value="NZ_AP022853.1"/>
</dbReference>
<organism evidence="16 17">
    <name type="scientific">Sulfurimicrobium lacus</name>
    <dbReference type="NCBI Taxonomy" id="2715678"/>
    <lineage>
        <taxon>Bacteria</taxon>
        <taxon>Pseudomonadati</taxon>
        <taxon>Pseudomonadota</taxon>
        <taxon>Betaproteobacteria</taxon>
        <taxon>Nitrosomonadales</taxon>
        <taxon>Sulfuricellaceae</taxon>
        <taxon>Sulfurimicrobium</taxon>
    </lineage>
</organism>
<dbReference type="AlphaFoldDB" id="A0A6F8V773"/>
<evidence type="ECO:0000256" key="4">
    <source>
        <dbReference type="ARBA" id="ARBA00022553"/>
    </source>
</evidence>
<keyword evidence="11" id="KW-0902">Two-component regulatory system</keyword>
<reference evidence="17" key="1">
    <citation type="submission" date="2020-03" db="EMBL/GenBank/DDBJ databases">
        <title>Complete genome sequence of sulfur-oxidizing bacterium skT11.</title>
        <authorList>
            <person name="Kanda M."/>
            <person name="Kojima H."/>
            <person name="Fukui M."/>
        </authorList>
    </citation>
    <scope>NUCLEOTIDE SEQUENCE [LARGE SCALE GENOMIC DNA]</scope>
    <source>
        <strain evidence="17">skT11</strain>
    </source>
</reference>
<name>A0A6F8V773_9PROT</name>
<dbReference type="SUPFAM" id="SSF47384">
    <property type="entry name" value="Homodimeric domain of signal transducing histidine kinase"/>
    <property type="match status" value="1"/>
</dbReference>
<keyword evidence="12 13" id="KW-0472">Membrane</keyword>
<keyword evidence="5" id="KW-0808">Transferase</keyword>
<evidence type="ECO:0000256" key="2">
    <source>
        <dbReference type="ARBA" id="ARBA00004141"/>
    </source>
</evidence>
<sequence>MKKPTSLRAKLLLLLLGAVTVAWLATALFTYFDTHHEIDEIFDAQLAQSAKVLLAQAAHDIKERRGDHDGVAGEVRSGDHKYERELAFQLWDNEGRLLLRSSGAPEQLLSPGYAAAHPGEKSHDHHGEHRGRFEDVTIAGQGWRVFSHWDEEGEVLVQMGEHHEVRQELAANVAGRLLLPLALGLPFLALLVWIALGRGLAPLRKVNNEVAARDPGYLAPLAREGIPAEIAPLVDSLNSLLTRLGEALENERRFTADAAHELRTPLAALKTQAQVALRAEEPGQRRTALENLVLGTDRATHLVEQLLTLARLDPAAENAAISERCDLAALARRTLADLMPGALAKHIELELTGAESASVTGSPAMLGILLRNLVDNAILYSPPGGRVVVSVEAGRLEVTDSGPGIPDEERQRVFDRFYRVLGHEVPGSGLGLSIVRRIADLHGAKLTLGEGEAGKGLRVTLELAHSI</sequence>
<evidence type="ECO:0000313" key="17">
    <source>
        <dbReference type="Proteomes" id="UP000502260"/>
    </source>
</evidence>
<dbReference type="Gene3D" id="3.30.565.10">
    <property type="entry name" value="Histidine kinase-like ATPase, C-terminal domain"/>
    <property type="match status" value="1"/>
</dbReference>
<dbReference type="InterPro" id="IPR013727">
    <property type="entry name" value="2CSK_N"/>
</dbReference>
<dbReference type="PRINTS" id="PR00344">
    <property type="entry name" value="BCTRLSENSOR"/>
</dbReference>
<dbReference type="InterPro" id="IPR050428">
    <property type="entry name" value="TCS_sensor_his_kinase"/>
</dbReference>
<keyword evidence="10 13" id="KW-1133">Transmembrane helix</keyword>
<evidence type="ECO:0000256" key="3">
    <source>
        <dbReference type="ARBA" id="ARBA00012438"/>
    </source>
</evidence>
<dbReference type="Gene3D" id="1.10.287.130">
    <property type="match status" value="1"/>
</dbReference>
<keyword evidence="7" id="KW-0547">Nucleotide-binding</keyword>
<protein>
    <recommendedName>
        <fullName evidence="3">histidine kinase</fullName>
        <ecNumber evidence="3">2.7.13.3</ecNumber>
    </recommendedName>
</protein>
<dbReference type="InterPro" id="IPR005467">
    <property type="entry name" value="His_kinase_dom"/>
</dbReference>
<evidence type="ECO:0000256" key="7">
    <source>
        <dbReference type="ARBA" id="ARBA00022741"/>
    </source>
</evidence>
<dbReference type="PROSITE" id="PS50885">
    <property type="entry name" value="HAMP"/>
    <property type="match status" value="1"/>
</dbReference>
<gene>
    <name evidence="16" type="ORF">SKTS_00460</name>
</gene>
<keyword evidence="9" id="KW-0067">ATP-binding</keyword>
<evidence type="ECO:0000313" key="16">
    <source>
        <dbReference type="EMBL" id="BCB25160.1"/>
    </source>
</evidence>
<dbReference type="KEGG" id="slac:SKTS_00460"/>
<evidence type="ECO:0000259" key="14">
    <source>
        <dbReference type="PROSITE" id="PS50109"/>
    </source>
</evidence>